<keyword evidence="5 6" id="KW-0408">Iron</keyword>
<comment type="cofactor">
    <cofactor evidence="6">
        <name>Fe(2+)</name>
        <dbReference type="ChEBI" id="CHEBI:29033"/>
    </cofactor>
    <text evidence="6">Binds 1 Fe(2+) ion.</text>
</comment>
<feature type="binding site" evidence="6">
    <location>
        <position position="140"/>
    </location>
    <ligand>
        <name>Fe cation</name>
        <dbReference type="ChEBI" id="CHEBI:24875"/>
    </ligand>
</feature>
<dbReference type="InterPro" id="IPR023635">
    <property type="entry name" value="Peptide_deformylase"/>
</dbReference>
<comment type="similarity">
    <text evidence="1 6">Belongs to the polypeptide deformylase family.</text>
</comment>
<evidence type="ECO:0000256" key="5">
    <source>
        <dbReference type="ARBA" id="ARBA00023004"/>
    </source>
</evidence>
<dbReference type="PANTHER" id="PTHR10458">
    <property type="entry name" value="PEPTIDE DEFORMYLASE"/>
    <property type="match status" value="1"/>
</dbReference>
<evidence type="ECO:0000256" key="6">
    <source>
        <dbReference type="HAMAP-Rule" id="MF_00163"/>
    </source>
</evidence>
<dbReference type="HAMAP" id="MF_00163">
    <property type="entry name" value="Pep_deformylase"/>
    <property type="match status" value="1"/>
</dbReference>
<evidence type="ECO:0000256" key="1">
    <source>
        <dbReference type="ARBA" id="ARBA00010759"/>
    </source>
</evidence>
<evidence type="ECO:0000256" key="2">
    <source>
        <dbReference type="ARBA" id="ARBA00022723"/>
    </source>
</evidence>
<dbReference type="CDD" id="cd00487">
    <property type="entry name" value="Pep_deformylase"/>
    <property type="match status" value="1"/>
</dbReference>
<name>A0ABP9RV06_9GAMM</name>
<reference evidence="8" key="1">
    <citation type="journal article" date="2019" name="Int. J. Syst. Evol. Microbiol.">
        <title>The Global Catalogue of Microorganisms (GCM) 10K type strain sequencing project: providing services to taxonomists for standard genome sequencing and annotation.</title>
        <authorList>
            <consortium name="The Broad Institute Genomics Platform"/>
            <consortium name="The Broad Institute Genome Sequencing Center for Infectious Disease"/>
            <person name="Wu L."/>
            <person name="Ma J."/>
        </authorList>
    </citation>
    <scope>NUCLEOTIDE SEQUENCE [LARGE SCALE GENOMIC DNA]</scope>
    <source>
        <strain evidence="8">JCM 18720</strain>
    </source>
</reference>
<feature type="active site" evidence="6">
    <location>
        <position position="141"/>
    </location>
</feature>
<dbReference type="EC" id="3.5.1.88" evidence="6"/>
<sequence length="173" mass="19387">MTAAIAQLGEPVLRRRAEPVDHFDDRLGALLTTLTDTMHASNGVGIAAPQIFVSQRVMIIASRPNPRYPDAPIMEPLAMINPELGEPQGEWIEAWEGCLSVPGIRGKVRRRNAVSARFQDADGRWHQRHFEGFVARIVQHEFDHLEGRTFLDHITNGSDLIASSVWERQCQGD</sequence>
<dbReference type="NCBIfam" id="NF001159">
    <property type="entry name" value="PRK00150.1-3"/>
    <property type="match status" value="1"/>
</dbReference>
<comment type="catalytic activity">
    <reaction evidence="6">
        <text>N-terminal N-formyl-L-methionyl-[peptide] + H2O = N-terminal L-methionyl-[peptide] + formate</text>
        <dbReference type="Rhea" id="RHEA:24420"/>
        <dbReference type="Rhea" id="RHEA-COMP:10639"/>
        <dbReference type="Rhea" id="RHEA-COMP:10640"/>
        <dbReference type="ChEBI" id="CHEBI:15377"/>
        <dbReference type="ChEBI" id="CHEBI:15740"/>
        <dbReference type="ChEBI" id="CHEBI:49298"/>
        <dbReference type="ChEBI" id="CHEBI:64731"/>
        <dbReference type="EC" id="3.5.1.88"/>
    </reaction>
</comment>
<dbReference type="EMBL" id="BAABLF010000002">
    <property type="protein sequence ID" value="GAA5186546.1"/>
    <property type="molecule type" value="Genomic_DNA"/>
</dbReference>
<feature type="binding site" evidence="6">
    <location>
        <position position="144"/>
    </location>
    <ligand>
        <name>Fe cation</name>
        <dbReference type="ChEBI" id="CHEBI:24875"/>
    </ligand>
</feature>
<dbReference type="PIRSF" id="PIRSF004749">
    <property type="entry name" value="Pep_def"/>
    <property type="match status" value="1"/>
</dbReference>
<dbReference type="InterPro" id="IPR036821">
    <property type="entry name" value="Peptide_deformylase_sf"/>
</dbReference>
<accession>A0ABP9RV06</accession>
<dbReference type="Pfam" id="PF01327">
    <property type="entry name" value="Pep_deformylase"/>
    <property type="match status" value="1"/>
</dbReference>
<feature type="binding site" evidence="6">
    <location>
        <position position="98"/>
    </location>
    <ligand>
        <name>Fe cation</name>
        <dbReference type="ChEBI" id="CHEBI:24875"/>
    </ligand>
</feature>
<comment type="caution">
    <text evidence="7">The sequence shown here is derived from an EMBL/GenBank/DDBJ whole genome shotgun (WGS) entry which is preliminary data.</text>
</comment>
<evidence type="ECO:0000313" key="7">
    <source>
        <dbReference type="EMBL" id="GAA5186546.1"/>
    </source>
</evidence>
<keyword evidence="8" id="KW-1185">Reference proteome</keyword>
<evidence type="ECO:0000256" key="3">
    <source>
        <dbReference type="ARBA" id="ARBA00022801"/>
    </source>
</evidence>
<protein>
    <recommendedName>
        <fullName evidence="6">Peptide deformylase</fullName>
        <shortName evidence="6">PDF</shortName>
        <ecNumber evidence="6">3.5.1.88</ecNumber>
    </recommendedName>
    <alternativeName>
        <fullName evidence="6">Polypeptide deformylase</fullName>
    </alternativeName>
</protein>
<keyword evidence="2 6" id="KW-0479">Metal-binding</keyword>
<proteinExistence type="inferred from homology"/>
<dbReference type="Proteomes" id="UP001501600">
    <property type="component" value="Unassembled WGS sequence"/>
</dbReference>
<evidence type="ECO:0000313" key="8">
    <source>
        <dbReference type="Proteomes" id="UP001501600"/>
    </source>
</evidence>
<gene>
    <name evidence="7" type="primary">def_1</name>
    <name evidence="6" type="synonym">def</name>
    <name evidence="7" type="ORF">GCM10025772_02280</name>
</gene>
<dbReference type="RefSeq" id="WP_345315195.1">
    <property type="nucleotide sequence ID" value="NZ_BAABLF010000002.1"/>
</dbReference>
<dbReference type="SUPFAM" id="SSF56420">
    <property type="entry name" value="Peptide deformylase"/>
    <property type="match status" value="1"/>
</dbReference>
<dbReference type="NCBIfam" id="TIGR00079">
    <property type="entry name" value="pept_deformyl"/>
    <property type="match status" value="1"/>
</dbReference>
<keyword evidence="4 6" id="KW-0648">Protein biosynthesis</keyword>
<dbReference type="Gene3D" id="3.90.45.10">
    <property type="entry name" value="Peptide deformylase"/>
    <property type="match status" value="1"/>
</dbReference>
<organism evidence="7 8">
    <name type="scientific">Ferrimonas gelatinilytica</name>
    <dbReference type="NCBI Taxonomy" id="1255257"/>
    <lineage>
        <taxon>Bacteria</taxon>
        <taxon>Pseudomonadati</taxon>
        <taxon>Pseudomonadota</taxon>
        <taxon>Gammaproteobacteria</taxon>
        <taxon>Alteromonadales</taxon>
        <taxon>Ferrimonadaceae</taxon>
        <taxon>Ferrimonas</taxon>
    </lineage>
</organism>
<evidence type="ECO:0000256" key="4">
    <source>
        <dbReference type="ARBA" id="ARBA00022917"/>
    </source>
</evidence>
<keyword evidence="3 6" id="KW-0378">Hydrolase</keyword>
<dbReference type="PRINTS" id="PR01576">
    <property type="entry name" value="PDEFORMYLASE"/>
</dbReference>
<comment type="function">
    <text evidence="6">Removes the formyl group from the N-terminal Met of newly synthesized proteins. Requires at least a dipeptide for an efficient rate of reaction. N-terminal L-methionine is a prerequisite for activity but the enzyme has broad specificity at other positions.</text>
</comment>
<dbReference type="PANTHER" id="PTHR10458:SF21">
    <property type="entry name" value="PEPTIDE DEFORMYLASE"/>
    <property type="match status" value="1"/>
</dbReference>